<dbReference type="AlphaFoldDB" id="A0A6M3MEZ1"/>
<protein>
    <recommendedName>
        <fullName evidence="3">Lectin/glucanase superfamily protein</fullName>
    </recommendedName>
</protein>
<sequence length="305" mass="34040">MKKYGKILRYISRPGYLSIPEARDLVRRYVAQDIKNERQFSVSYSGGVASVSVYAISLATYKSVLIETASLSEGMTVPALTILNPYYYVVNTSIKDVRPNNNMIFNYYSYYSTPAAVSEWTDMGRNGIDAKQSVGASQPTGTTNYVTFDGVNDYLVIDDPKKLMVIETDENFAFYCDFYLDTSLADNYKTLLATCNNGSGDSGIVIQVKTDSVKVIVKGADATETFTVAATFVTLTRQTLYITFDRLKTRLVVRVGDVVIATETITQSIGKILNEYQSTIGYYPTAGDYFKGSIYNMFFEKIKNI</sequence>
<dbReference type="EMBL" id="MT143885">
    <property type="protein sequence ID" value="QJB04580.1"/>
    <property type="molecule type" value="Genomic_DNA"/>
</dbReference>
<evidence type="ECO:0000313" key="1">
    <source>
        <dbReference type="EMBL" id="QJB00410.1"/>
    </source>
</evidence>
<dbReference type="SUPFAM" id="SSF49899">
    <property type="entry name" value="Concanavalin A-like lectins/glucanases"/>
    <property type="match status" value="1"/>
</dbReference>
<proteinExistence type="predicted"/>
<evidence type="ECO:0008006" key="3">
    <source>
        <dbReference type="Google" id="ProtNLM"/>
    </source>
</evidence>
<organism evidence="2">
    <name type="scientific">viral metagenome</name>
    <dbReference type="NCBI Taxonomy" id="1070528"/>
    <lineage>
        <taxon>unclassified sequences</taxon>
        <taxon>metagenomes</taxon>
        <taxon>organismal metagenomes</taxon>
    </lineage>
</organism>
<evidence type="ECO:0000313" key="2">
    <source>
        <dbReference type="EMBL" id="QJB04580.1"/>
    </source>
</evidence>
<gene>
    <name evidence="1" type="ORF">MM171A00469_0010</name>
    <name evidence="2" type="ORF">MM171B00233_0020</name>
</gene>
<dbReference type="EMBL" id="MT143692">
    <property type="protein sequence ID" value="QJB00410.1"/>
    <property type="molecule type" value="Genomic_DNA"/>
</dbReference>
<dbReference type="InterPro" id="IPR013320">
    <property type="entry name" value="ConA-like_dom_sf"/>
</dbReference>
<reference evidence="2" key="1">
    <citation type="submission" date="2020-03" db="EMBL/GenBank/DDBJ databases">
        <title>The deep terrestrial virosphere.</title>
        <authorList>
            <person name="Holmfeldt K."/>
            <person name="Nilsson E."/>
            <person name="Simone D."/>
            <person name="Lopez-Fernandez M."/>
            <person name="Wu X."/>
            <person name="de Brujin I."/>
            <person name="Lundin D."/>
            <person name="Andersson A."/>
            <person name="Bertilsson S."/>
            <person name="Dopson M."/>
        </authorList>
    </citation>
    <scope>NUCLEOTIDE SEQUENCE</scope>
    <source>
        <strain evidence="1">MM171A00469</strain>
        <strain evidence="2">MM171B00233</strain>
    </source>
</reference>
<name>A0A6M3MEZ1_9ZZZZ</name>
<accession>A0A6M3MEZ1</accession>